<feature type="region of interest" description="Disordered" evidence="1">
    <location>
        <begin position="1"/>
        <end position="46"/>
    </location>
</feature>
<feature type="transmembrane region" description="Helical" evidence="2">
    <location>
        <begin position="54"/>
        <end position="75"/>
    </location>
</feature>
<dbReference type="EMBL" id="CP000463">
    <property type="protein sequence ID" value="ABJ05968.1"/>
    <property type="molecule type" value="Genomic_DNA"/>
</dbReference>
<evidence type="ECO:0000313" key="3">
    <source>
        <dbReference type="EMBL" id="ABJ05968.1"/>
    </source>
</evidence>
<keyword evidence="2" id="KW-0812">Transmembrane</keyword>
<reference evidence="3" key="1">
    <citation type="submission" date="2006-09" db="EMBL/GenBank/DDBJ databases">
        <title>Complete sequence of Rhodopseudomonas palustris BisA53.</title>
        <authorList>
            <consortium name="US DOE Joint Genome Institute"/>
            <person name="Copeland A."/>
            <person name="Lucas S."/>
            <person name="Lapidus A."/>
            <person name="Barry K."/>
            <person name="Detter J.C."/>
            <person name="Glavina del Rio T."/>
            <person name="Hammon N."/>
            <person name="Israni S."/>
            <person name="Dalin E."/>
            <person name="Tice H."/>
            <person name="Pitluck S."/>
            <person name="Chain P."/>
            <person name="Malfatti S."/>
            <person name="Shin M."/>
            <person name="Vergez L."/>
            <person name="Schmutz J."/>
            <person name="Larimer F."/>
            <person name="Land M."/>
            <person name="Hauser L."/>
            <person name="Pelletier D.A."/>
            <person name="Kyrpides N."/>
            <person name="Kim E."/>
            <person name="Harwood C.S."/>
            <person name="Oda Y."/>
            <person name="Richardson P."/>
        </authorList>
    </citation>
    <scope>NUCLEOTIDE SEQUENCE [LARGE SCALE GENOMIC DNA]</scope>
    <source>
        <strain evidence="3">BisA53</strain>
    </source>
</reference>
<name>Q07Q16_RHOP5</name>
<dbReference type="STRING" id="316055.RPE_2024"/>
<evidence type="ECO:0000256" key="2">
    <source>
        <dbReference type="SAM" id="Phobius"/>
    </source>
</evidence>
<organism evidence="3">
    <name type="scientific">Rhodopseudomonas palustris (strain BisA53)</name>
    <dbReference type="NCBI Taxonomy" id="316055"/>
    <lineage>
        <taxon>Bacteria</taxon>
        <taxon>Pseudomonadati</taxon>
        <taxon>Pseudomonadota</taxon>
        <taxon>Alphaproteobacteria</taxon>
        <taxon>Hyphomicrobiales</taxon>
        <taxon>Nitrobacteraceae</taxon>
        <taxon>Rhodopseudomonas</taxon>
    </lineage>
</organism>
<dbReference type="HOGENOM" id="CLU_147208_0_0_5"/>
<protein>
    <submittedName>
        <fullName evidence="3">Uncharacterized protein</fullName>
    </submittedName>
</protein>
<keyword evidence="2" id="KW-1133">Transmembrane helix</keyword>
<dbReference type="OrthoDB" id="8254787at2"/>
<sequence>MKAQRPIIADDDHRVIPFRPRGTPDRGTAGTRAPQPADDLEQGNESDDFRQRMVANIAAFTFTACLTAVGIWLAINIADLQKAQDCLLAGRRDCGHLFAPGG</sequence>
<keyword evidence="2" id="KW-0472">Membrane</keyword>
<dbReference type="AlphaFoldDB" id="Q07Q16"/>
<accession>Q07Q16</accession>
<evidence type="ECO:0000256" key="1">
    <source>
        <dbReference type="SAM" id="MobiDB-lite"/>
    </source>
</evidence>
<proteinExistence type="predicted"/>
<gene>
    <name evidence="3" type="ordered locus">RPE_2024</name>
</gene>
<dbReference type="KEGG" id="rpe:RPE_2024"/>